<keyword evidence="2" id="KW-0328">Glycosyltransferase</keyword>
<evidence type="ECO:0000313" key="5">
    <source>
        <dbReference type="EMBL" id="MBB1096807.1"/>
    </source>
</evidence>
<gene>
    <name evidence="5" type="ORF">H5S09_02430</name>
</gene>
<feature type="domain" description="Glycosyltransferase 2-like" evidence="4">
    <location>
        <begin position="9"/>
        <end position="168"/>
    </location>
</feature>
<proteinExistence type="inferred from homology"/>
<evidence type="ECO:0000256" key="2">
    <source>
        <dbReference type="ARBA" id="ARBA00022676"/>
    </source>
</evidence>
<accession>A0A7W3UJN0</accession>
<name>A0A7W3UJN0_9LACO</name>
<dbReference type="GO" id="GO:0016757">
    <property type="term" value="F:glycosyltransferase activity"/>
    <property type="evidence" value="ECO:0007669"/>
    <property type="project" value="UniProtKB-KW"/>
</dbReference>
<dbReference type="PANTHER" id="PTHR43685:SF5">
    <property type="entry name" value="GLYCOSYLTRANSFERASE EPSE-RELATED"/>
    <property type="match status" value="1"/>
</dbReference>
<comment type="caution">
    <text evidence="5">The sequence shown here is derived from an EMBL/GenBank/DDBJ whole genome shotgun (WGS) entry which is preliminary data.</text>
</comment>
<dbReference type="Pfam" id="PF00535">
    <property type="entry name" value="Glycos_transf_2"/>
    <property type="match status" value="1"/>
</dbReference>
<comment type="similarity">
    <text evidence="1">Belongs to the glycosyltransferase 2 family.</text>
</comment>
<dbReference type="Proteomes" id="UP000517106">
    <property type="component" value="Unassembled WGS sequence"/>
</dbReference>
<evidence type="ECO:0000256" key="1">
    <source>
        <dbReference type="ARBA" id="ARBA00006739"/>
    </source>
</evidence>
<reference evidence="5 6" key="1">
    <citation type="submission" date="2020-07" db="EMBL/GenBank/DDBJ databases">
        <title>Description of Limosilactobacillus balticus sp. nov., Limosilactobacillus agrestis sp. nov., Limosilactobacillus albertensis sp. nov., Limosilactobacillus rudii sp. nov., Limosilactobacillus fastidiosus sp. nov., five novel Limosilactobacillus species isolated from the vertebrate gastrointestinal tract, and proposal of 6 subspecies of Limosilactobacillus reuteri adapted to the gastrointestinal tract of specific vertebrate hosts.</title>
        <authorList>
            <person name="Li F."/>
            <person name="Cheng C."/>
            <person name="Zheng J."/>
            <person name="Quevedo R.M."/>
            <person name="Li J."/>
            <person name="Roos S."/>
            <person name="Gaenzle M.G."/>
            <person name="Walter J."/>
        </authorList>
    </citation>
    <scope>NUCLEOTIDE SEQUENCE [LARGE SCALE GENOMIC DNA]</scope>
    <source>
        <strain evidence="5 6">STM2_1</strain>
    </source>
</reference>
<evidence type="ECO:0000259" key="4">
    <source>
        <dbReference type="Pfam" id="PF00535"/>
    </source>
</evidence>
<keyword evidence="6" id="KW-1185">Reference proteome</keyword>
<evidence type="ECO:0000313" key="6">
    <source>
        <dbReference type="Proteomes" id="UP000517106"/>
    </source>
</evidence>
<dbReference type="InterPro" id="IPR029044">
    <property type="entry name" value="Nucleotide-diphossugar_trans"/>
</dbReference>
<dbReference type="PANTHER" id="PTHR43685">
    <property type="entry name" value="GLYCOSYLTRANSFERASE"/>
    <property type="match status" value="1"/>
</dbReference>
<dbReference type="InterPro" id="IPR050834">
    <property type="entry name" value="Glycosyltransf_2"/>
</dbReference>
<dbReference type="EMBL" id="JACIVA010000037">
    <property type="protein sequence ID" value="MBB1096807.1"/>
    <property type="molecule type" value="Genomic_DNA"/>
</dbReference>
<dbReference type="AlphaFoldDB" id="A0A7W3UJN0"/>
<evidence type="ECO:0000256" key="3">
    <source>
        <dbReference type="ARBA" id="ARBA00022679"/>
    </source>
</evidence>
<sequence>MKYMDNKFSVLMTVYKMEKPEYLNQSLSSIEEQTLLPQEIVLVEDGPLTDELERVIEIHKRQFKNKFKIIKSNVNRGRGLASRLGLKYISTDWVARVDSDDICYKNRFKLQLEALEKNHNIKMIGGQITEFQDMPQNITGKREVPLSFKEIEKFARYRSPINNPTLMFNKKALDLIGGYPMLNVLEDYDLCIRFLVNNLEIINLPYNLVNMRVNKQMYKRRGGVKYLCQYILMKWKWYKMGIGNIKSLVLSDVLMTGNIILPVNIRRLVYSLFLRKRQK</sequence>
<dbReference type="InterPro" id="IPR001173">
    <property type="entry name" value="Glyco_trans_2-like"/>
</dbReference>
<dbReference type="Gene3D" id="3.90.550.10">
    <property type="entry name" value="Spore Coat Polysaccharide Biosynthesis Protein SpsA, Chain A"/>
    <property type="match status" value="1"/>
</dbReference>
<keyword evidence="3 5" id="KW-0808">Transferase</keyword>
<organism evidence="5 6">
    <name type="scientific">Limosilactobacillus rudii</name>
    <dbReference type="NCBI Taxonomy" id="2759755"/>
    <lineage>
        <taxon>Bacteria</taxon>
        <taxon>Bacillati</taxon>
        <taxon>Bacillota</taxon>
        <taxon>Bacilli</taxon>
        <taxon>Lactobacillales</taxon>
        <taxon>Lactobacillaceae</taxon>
        <taxon>Limosilactobacillus</taxon>
    </lineage>
</organism>
<protein>
    <submittedName>
        <fullName evidence="5">Glycosyltransferase</fullName>
    </submittedName>
</protein>
<dbReference type="SUPFAM" id="SSF53448">
    <property type="entry name" value="Nucleotide-diphospho-sugar transferases"/>
    <property type="match status" value="1"/>
</dbReference>